<proteinExistence type="predicted"/>
<feature type="region of interest" description="Disordered" evidence="1">
    <location>
        <begin position="1"/>
        <end position="44"/>
    </location>
</feature>
<evidence type="ECO:0000313" key="3">
    <source>
        <dbReference type="Proteomes" id="UP000287651"/>
    </source>
</evidence>
<protein>
    <submittedName>
        <fullName evidence="2">Uncharacterized protein</fullName>
    </submittedName>
</protein>
<organism evidence="2 3">
    <name type="scientific">Ensete ventricosum</name>
    <name type="common">Abyssinian banana</name>
    <name type="synonym">Musa ensete</name>
    <dbReference type="NCBI Taxonomy" id="4639"/>
    <lineage>
        <taxon>Eukaryota</taxon>
        <taxon>Viridiplantae</taxon>
        <taxon>Streptophyta</taxon>
        <taxon>Embryophyta</taxon>
        <taxon>Tracheophyta</taxon>
        <taxon>Spermatophyta</taxon>
        <taxon>Magnoliopsida</taxon>
        <taxon>Liliopsida</taxon>
        <taxon>Zingiberales</taxon>
        <taxon>Musaceae</taxon>
        <taxon>Ensete</taxon>
    </lineage>
</organism>
<dbReference type="AlphaFoldDB" id="A0A426YDU9"/>
<feature type="compositionally biased region" description="Basic and acidic residues" evidence="1">
    <location>
        <begin position="28"/>
        <end position="44"/>
    </location>
</feature>
<evidence type="ECO:0000256" key="1">
    <source>
        <dbReference type="SAM" id="MobiDB-lite"/>
    </source>
</evidence>
<gene>
    <name evidence="2" type="ORF">B296_00021759</name>
</gene>
<comment type="caution">
    <text evidence="2">The sequence shown here is derived from an EMBL/GenBank/DDBJ whole genome shotgun (WGS) entry which is preliminary data.</text>
</comment>
<sequence>MVVVAGATGVTRRSSNDATSGCYDADSEEGRDNSDGDHGDGDSQRVWLAKEEEGNVYREFADRLSGARRKNAEKFVGSSPTCCQELVESSPEECWKFIGSSLKEIGSTPGVNREHAAIRQLNRPEHCLPDFFLCSFCLRER</sequence>
<reference evidence="2 3" key="1">
    <citation type="journal article" date="2014" name="Agronomy (Basel)">
        <title>A Draft Genome Sequence for Ensete ventricosum, the Drought-Tolerant Tree Against Hunger.</title>
        <authorList>
            <person name="Harrison J."/>
            <person name="Moore K.A."/>
            <person name="Paszkiewicz K."/>
            <person name="Jones T."/>
            <person name="Grant M."/>
            <person name="Ambacheew D."/>
            <person name="Muzemil S."/>
            <person name="Studholme D.J."/>
        </authorList>
    </citation>
    <scope>NUCLEOTIDE SEQUENCE [LARGE SCALE GENOMIC DNA]</scope>
</reference>
<accession>A0A426YDU9</accession>
<name>A0A426YDU9_ENSVE</name>
<dbReference type="Proteomes" id="UP000287651">
    <property type="component" value="Unassembled WGS sequence"/>
</dbReference>
<dbReference type="EMBL" id="AMZH03013045">
    <property type="protein sequence ID" value="RRT49915.1"/>
    <property type="molecule type" value="Genomic_DNA"/>
</dbReference>
<evidence type="ECO:0000313" key="2">
    <source>
        <dbReference type="EMBL" id="RRT49915.1"/>
    </source>
</evidence>